<protein>
    <submittedName>
        <fullName evidence="5">Structural maintenance of chromosomes 4-like</fullName>
    </submittedName>
</protein>
<reference evidence="5" key="1">
    <citation type="submission" date="2020-04" db="EMBL/GenBank/DDBJ databases">
        <authorList>
            <person name="Alioto T."/>
            <person name="Alioto T."/>
            <person name="Gomez Garrido J."/>
        </authorList>
    </citation>
    <scope>NUCLEOTIDE SEQUENCE</scope>
    <source>
        <strain evidence="5">A484AB</strain>
    </source>
</reference>
<keyword evidence="2" id="KW-0547">Nucleotide-binding</keyword>
<dbReference type="InterPro" id="IPR003395">
    <property type="entry name" value="RecF/RecN/SMC_N"/>
</dbReference>
<evidence type="ECO:0000313" key="5">
    <source>
        <dbReference type="EMBL" id="CAB4039797.1"/>
    </source>
</evidence>
<dbReference type="GO" id="GO:0005634">
    <property type="term" value="C:nucleus"/>
    <property type="evidence" value="ECO:0007669"/>
    <property type="project" value="UniProtKB-SubCell"/>
</dbReference>
<dbReference type="InterPro" id="IPR027417">
    <property type="entry name" value="P-loop_NTPase"/>
</dbReference>
<evidence type="ECO:0000256" key="4">
    <source>
        <dbReference type="ARBA" id="ARBA00023242"/>
    </source>
</evidence>
<evidence type="ECO:0000313" key="6">
    <source>
        <dbReference type="Proteomes" id="UP001152795"/>
    </source>
</evidence>
<sequence>MLFVFGYRSNKIRSKKLSNLIHNSGNHRNVQSCTVSVYFQKIIDMPGNEYEVVPDSEFIVSRTARKDNSSDYYVNGRKTPFKEVASLLRSCGIDLDHNRFLILQ</sequence>
<dbReference type="SUPFAM" id="SSF52540">
    <property type="entry name" value="P-loop containing nucleoside triphosphate hydrolases"/>
    <property type="match status" value="1"/>
</dbReference>
<accession>A0A7D9LX69</accession>
<dbReference type="Proteomes" id="UP001152795">
    <property type="component" value="Unassembled WGS sequence"/>
</dbReference>
<keyword evidence="6" id="KW-1185">Reference proteome</keyword>
<dbReference type="Gene3D" id="3.40.50.300">
    <property type="entry name" value="P-loop containing nucleotide triphosphate hydrolases"/>
    <property type="match status" value="1"/>
</dbReference>
<dbReference type="Pfam" id="PF02463">
    <property type="entry name" value="SMC_N"/>
    <property type="match status" value="1"/>
</dbReference>
<evidence type="ECO:0000256" key="3">
    <source>
        <dbReference type="ARBA" id="ARBA00022840"/>
    </source>
</evidence>
<dbReference type="GO" id="GO:0005524">
    <property type="term" value="F:ATP binding"/>
    <property type="evidence" value="ECO:0007669"/>
    <property type="project" value="UniProtKB-KW"/>
</dbReference>
<comment type="caution">
    <text evidence="5">The sequence shown here is derived from an EMBL/GenBank/DDBJ whole genome shotgun (WGS) entry which is preliminary data.</text>
</comment>
<proteinExistence type="predicted"/>
<organism evidence="5 6">
    <name type="scientific">Paramuricea clavata</name>
    <name type="common">Red gorgonian</name>
    <name type="synonym">Violescent sea-whip</name>
    <dbReference type="NCBI Taxonomy" id="317549"/>
    <lineage>
        <taxon>Eukaryota</taxon>
        <taxon>Metazoa</taxon>
        <taxon>Cnidaria</taxon>
        <taxon>Anthozoa</taxon>
        <taxon>Octocorallia</taxon>
        <taxon>Malacalcyonacea</taxon>
        <taxon>Plexauridae</taxon>
        <taxon>Paramuricea</taxon>
    </lineage>
</organism>
<comment type="subcellular location">
    <subcellularLocation>
        <location evidence="1">Nucleus</location>
    </subcellularLocation>
</comment>
<dbReference type="EMBL" id="CACRXK020025875">
    <property type="protein sequence ID" value="CAB4039797.1"/>
    <property type="molecule type" value="Genomic_DNA"/>
</dbReference>
<keyword evidence="4" id="KW-0539">Nucleus</keyword>
<keyword evidence="3" id="KW-0067">ATP-binding</keyword>
<feature type="non-terminal residue" evidence="5">
    <location>
        <position position="1"/>
    </location>
</feature>
<name>A0A7D9LX69_PARCT</name>
<dbReference type="OrthoDB" id="5575062at2759"/>
<dbReference type="AlphaFoldDB" id="A0A7D9LX69"/>
<evidence type="ECO:0000256" key="2">
    <source>
        <dbReference type="ARBA" id="ARBA00022741"/>
    </source>
</evidence>
<dbReference type="PANTHER" id="PTHR18937:SF172">
    <property type="entry name" value="STRUCTURAL MAINTENANCE OF CHROMOSOMES PROTEIN"/>
    <property type="match status" value="1"/>
</dbReference>
<dbReference type="PANTHER" id="PTHR18937">
    <property type="entry name" value="STRUCTURAL MAINTENANCE OF CHROMOSOMES SMC FAMILY MEMBER"/>
    <property type="match status" value="1"/>
</dbReference>
<dbReference type="GO" id="GO:0000796">
    <property type="term" value="C:condensin complex"/>
    <property type="evidence" value="ECO:0007669"/>
    <property type="project" value="TreeGrafter"/>
</dbReference>
<evidence type="ECO:0000256" key="1">
    <source>
        <dbReference type="ARBA" id="ARBA00004123"/>
    </source>
</evidence>
<gene>
    <name evidence="5" type="ORF">PACLA_8A088858</name>
</gene>
<dbReference type="GO" id="GO:0007076">
    <property type="term" value="P:mitotic chromosome condensation"/>
    <property type="evidence" value="ECO:0007669"/>
    <property type="project" value="TreeGrafter"/>
</dbReference>